<dbReference type="AlphaFoldDB" id="A0A507R2J1"/>
<keyword evidence="2" id="KW-1185">Reference proteome</keyword>
<dbReference type="EMBL" id="VIFY01000017">
    <property type="protein sequence ID" value="TQB75659.1"/>
    <property type="molecule type" value="Genomic_DNA"/>
</dbReference>
<proteinExistence type="predicted"/>
<protein>
    <submittedName>
        <fullName evidence="1">Uncharacterized protein</fullName>
    </submittedName>
</protein>
<organism evidence="1 2">
    <name type="scientific">Monascus purpureus</name>
    <name type="common">Red mold</name>
    <name type="synonym">Monascus anka</name>
    <dbReference type="NCBI Taxonomy" id="5098"/>
    <lineage>
        <taxon>Eukaryota</taxon>
        <taxon>Fungi</taxon>
        <taxon>Dikarya</taxon>
        <taxon>Ascomycota</taxon>
        <taxon>Pezizomycotina</taxon>
        <taxon>Eurotiomycetes</taxon>
        <taxon>Eurotiomycetidae</taxon>
        <taxon>Eurotiales</taxon>
        <taxon>Aspergillaceae</taxon>
        <taxon>Monascus</taxon>
    </lineage>
</organism>
<gene>
    <name evidence="1" type="ORF">MPDQ_002277</name>
</gene>
<sequence length="127" mass="14738">MGVHAWNYDIPSKTIVNCFEKALDSVPGYLEPVYSGILEDIDMSILAQFGPEVEESDEQPETLPRISLYQDFDVYVDCGWKIDTAERLEDAQGAIWEALEQARQRAGEEFRGQEFEQRREVWLENLY</sequence>
<name>A0A507R2J1_MONPU</name>
<evidence type="ECO:0000313" key="1">
    <source>
        <dbReference type="EMBL" id="TQB75659.1"/>
    </source>
</evidence>
<accession>A0A507R2J1</accession>
<comment type="caution">
    <text evidence="1">The sequence shown here is derived from an EMBL/GenBank/DDBJ whole genome shotgun (WGS) entry which is preliminary data.</text>
</comment>
<evidence type="ECO:0000313" key="2">
    <source>
        <dbReference type="Proteomes" id="UP000319663"/>
    </source>
</evidence>
<dbReference type="Proteomes" id="UP000319663">
    <property type="component" value="Unassembled WGS sequence"/>
</dbReference>
<reference evidence="1 2" key="1">
    <citation type="submission" date="2019-06" db="EMBL/GenBank/DDBJ databases">
        <title>Wine fermentation using esterase from Monascus purpureus.</title>
        <authorList>
            <person name="Geng C."/>
            <person name="Zhang Y."/>
        </authorList>
    </citation>
    <scope>NUCLEOTIDE SEQUENCE [LARGE SCALE GENOMIC DNA]</scope>
    <source>
        <strain evidence="1">HQ1</strain>
    </source>
</reference>